<dbReference type="GO" id="GO:0001671">
    <property type="term" value="F:ATPase activator activity"/>
    <property type="evidence" value="ECO:0007669"/>
    <property type="project" value="InterPro"/>
</dbReference>
<proteinExistence type="inferred from homology"/>
<protein>
    <recommendedName>
        <fullName evidence="3">Co-chaperone HscB C-terminal oligomerisation domain-containing protein</fullName>
    </recommendedName>
</protein>
<dbReference type="Pfam" id="PF07743">
    <property type="entry name" value="HSCB_C"/>
    <property type="match status" value="1"/>
</dbReference>
<keyword evidence="2" id="KW-0143">Chaperone</keyword>
<dbReference type="GO" id="GO:0005739">
    <property type="term" value="C:mitochondrion"/>
    <property type="evidence" value="ECO:0007669"/>
    <property type="project" value="TreeGrafter"/>
</dbReference>
<evidence type="ECO:0000256" key="1">
    <source>
        <dbReference type="ARBA" id="ARBA00010476"/>
    </source>
</evidence>
<dbReference type="SUPFAM" id="SSF47144">
    <property type="entry name" value="HSC20 (HSCB), C-terminal oligomerisation domain"/>
    <property type="match status" value="1"/>
</dbReference>
<gene>
    <name evidence="4" type="ORF">CPATCC_001287</name>
</gene>
<evidence type="ECO:0000313" key="5">
    <source>
        <dbReference type="Proteomes" id="UP000593906"/>
    </source>
</evidence>
<dbReference type="EMBL" id="CP044420">
    <property type="protein sequence ID" value="QOY42634.1"/>
    <property type="molecule type" value="Genomic_DNA"/>
</dbReference>
<evidence type="ECO:0000313" key="4">
    <source>
        <dbReference type="EMBL" id="QOY42634.1"/>
    </source>
</evidence>
<dbReference type="Gene3D" id="1.10.287.110">
    <property type="entry name" value="DnaJ domain"/>
    <property type="match status" value="1"/>
</dbReference>
<evidence type="ECO:0000256" key="2">
    <source>
        <dbReference type="ARBA" id="ARBA00023186"/>
    </source>
</evidence>
<sequence length="244" mass="28482">MIFNISNEKLLVSRLISKLAPNYKILVSYFKQFPCSYLLINSNFKTNRYLRDKSNYSDMRKTFKLLNEENLSGILNMNAFQLFGLENKFSINKKSVDLSYKELMRKLHPDVSNNVNENISIHIIKQYNTVNDPFERALLLISLKSGMTRDSLINIMDTIPVNSSLLEQIFEIDDKIMEISNADFNITDFDEISKKNKFKIDNCIKSLENEFEKDNFSITKILSILKELRIYQKLSDRASSILDN</sequence>
<dbReference type="AlphaFoldDB" id="A0A7S7LI75"/>
<dbReference type="VEuPathDB" id="CryptoDB:CPATCC_0033820"/>
<accession>A0A7S7LI75</accession>
<organism evidence="4 5">
    <name type="scientific">Cryptosporidium parvum</name>
    <dbReference type="NCBI Taxonomy" id="5807"/>
    <lineage>
        <taxon>Eukaryota</taxon>
        <taxon>Sar</taxon>
        <taxon>Alveolata</taxon>
        <taxon>Apicomplexa</taxon>
        <taxon>Conoidasida</taxon>
        <taxon>Coccidia</taxon>
        <taxon>Eucoccidiorida</taxon>
        <taxon>Eimeriorina</taxon>
        <taxon>Cryptosporidiidae</taxon>
        <taxon>Cryptosporidium</taxon>
    </lineage>
</organism>
<dbReference type="GO" id="GO:0044571">
    <property type="term" value="P:[2Fe-2S] cluster assembly"/>
    <property type="evidence" value="ECO:0007669"/>
    <property type="project" value="InterPro"/>
</dbReference>
<dbReference type="InterPro" id="IPR004640">
    <property type="entry name" value="HscB"/>
</dbReference>
<dbReference type="InterPro" id="IPR036386">
    <property type="entry name" value="HscB_C_sf"/>
</dbReference>
<dbReference type="OMA" id="TEQVNTC"/>
<dbReference type="NCBIfam" id="TIGR00714">
    <property type="entry name" value="hscB"/>
    <property type="match status" value="1"/>
</dbReference>
<dbReference type="SUPFAM" id="SSF46565">
    <property type="entry name" value="Chaperone J-domain"/>
    <property type="match status" value="1"/>
</dbReference>
<evidence type="ECO:0000259" key="3">
    <source>
        <dbReference type="Pfam" id="PF07743"/>
    </source>
</evidence>
<dbReference type="InterPro" id="IPR009073">
    <property type="entry name" value="HscB_oligo_C"/>
</dbReference>
<reference evidence="4 5" key="1">
    <citation type="submission" date="2019-09" db="EMBL/GenBank/DDBJ databases">
        <title>Consistent, comparative and evidence-based genome assembly and annotation for Cryptosporidium parvum, C. hominis and C. tyzzeri.</title>
        <authorList>
            <person name="Baptista R.P."/>
            <person name="Li Y."/>
            <person name="Sateriale A."/>
            <person name="Ansell B."/>
            <person name="Jex A."/>
            <person name="Sanders M."/>
            <person name="Brooks K."/>
            <person name="Tracey A."/>
            <person name="Berriman M."/>
            <person name="Striepen B."/>
            <person name="Cotton J.A."/>
            <person name="Kissinger J.C."/>
        </authorList>
    </citation>
    <scope>NUCLEOTIDE SEQUENCE [LARGE SCALE GENOMIC DNA]</scope>
    <source>
        <strain evidence="4 5">IOWA-ATCC</strain>
    </source>
</reference>
<dbReference type="InterPro" id="IPR036869">
    <property type="entry name" value="J_dom_sf"/>
</dbReference>
<feature type="domain" description="Co-chaperone HscB C-terminal oligomerisation" evidence="3">
    <location>
        <begin position="162"/>
        <end position="237"/>
    </location>
</feature>
<dbReference type="PANTHER" id="PTHR14021:SF15">
    <property type="entry name" value="IRON-SULFUR CLUSTER CO-CHAPERONE PROTEIN HSCB"/>
    <property type="match status" value="1"/>
</dbReference>
<comment type="similarity">
    <text evidence="1">Belongs to the HscB family.</text>
</comment>
<dbReference type="Gene3D" id="1.20.1280.20">
    <property type="entry name" value="HscB, C-terminal domain"/>
    <property type="match status" value="1"/>
</dbReference>
<dbReference type="GO" id="GO:0051259">
    <property type="term" value="P:protein complex oligomerization"/>
    <property type="evidence" value="ECO:0007669"/>
    <property type="project" value="InterPro"/>
</dbReference>
<dbReference type="PANTHER" id="PTHR14021">
    <property type="entry name" value="IRON-SULFUR CLUSTER CO-CHAPERONE PROTEIN HSCB"/>
    <property type="match status" value="1"/>
</dbReference>
<dbReference type="Proteomes" id="UP000593906">
    <property type="component" value="Chromosome 3"/>
</dbReference>
<name>A0A7S7LI75_CRYPV</name>
<dbReference type="GO" id="GO:0051087">
    <property type="term" value="F:protein-folding chaperone binding"/>
    <property type="evidence" value="ECO:0007669"/>
    <property type="project" value="InterPro"/>
</dbReference>